<dbReference type="AlphaFoldDB" id="A0A1D1V355"/>
<dbReference type="InterPro" id="IPR014721">
    <property type="entry name" value="Ribsml_uS5_D2-typ_fold_subgr"/>
</dbReference>
<sequence>MDALIDETSSGLGRVVTCVAPVNIAVVKYWGKTNEDLIIPLNDSISLTLSTEHLRARTTIKTIPQSNDITFELNGVTEKLTKRLSRAIQLCREEAVRQNTATQEVVSAGLTIISDNNFPTAAGLASSAAGFACLVCALQHLYGIQGDVSAIVRQGSGSACRSVFGGFVRWAKGHREDGNDSIARQLFPASHWPELRVLIVVVSDHKKETSSTKGMQTTVETSDLLKFRTEVVVPKRCEDMERAIEKRDFPSFAELTMRDSNQFHATCLDTYPPIFYLNSTSQEILMLCHDYNQKKGAATVAYSFDAGANAFLFTLNKSVPEICGLLQARFGVTDFKGDPVSDFCLHEEHGSSISGSKTKDVVKYVIVTKVESYSRCSNSLKVLLVSPLLKYSWTSLGR</sequence>
<dbReference type="GO" id="GO:0005524">
    <property type="term" value="F:ATP binding"/>
    <property type="evidence" value="ECO:0007669"/>
    <property type="project" value="UniProtKB-UniRule"/>
</dbReference>
<feature type="domain" description="Diphosphomevalonate decarboxylase-like N-terminal" evidence="18">
    <location>
        <begin position="20"/>
        <end position="183"/>
    </location>
</feature>
<dbReference type="PANTHER" id="PTHR10977:SF3">
    <property type="entry name" value="DIPHOSPHOMEVALONATE DECARBOXYLASE"/>
    <property type="match status" value="1"/>
</dbReference>
<dbReference type="STRING" id="947166.A0A1D1V355"/>
<evidence type="ECO:0000256" key="2">
    <source>
        <dbReference type="ARBA" id="ARBA00008831"/>
    </source>
</evidence>
<keyword evidence="16" id="KW-0153">Cholesterol metabolism</keyword>
<proteinExistence type="inferred from homology"/>
<dbReference type="UniPathway" id="UPA00063"/>
<evidence type="ECO:0000256" key="16">
    <source>
        <dbReference type="RuleBase" id="RU363086"/>
    </source>
</evidence>
<evidence type="ECO:0000259" key="17">
    <source>
        <dbReference type="Pfam" id="PF18376"/>
    </source>
</evidence>
<dbReference type="OrthoDB" id="10253702at2759"/>
<comment type="function">
    <text evidence="1 16">Catalyzes the ATP dependent decarboxylation of (R)-5-diphosphomevalonate to form isopentenyl diphosphate (IPP). Functions in the mevalonate (MVA) pathway leading to isopentenyl diphosphate (IPP), a key precursor for the biosynthesis of isoprenoids and sterol synthesis.</text>
</comment>
<gene>
    <name evidence="19" type="primary">RvY_07700</name>
    <name evidence="19" type="synonym">RvY_07700.1</name>
    <name evidence="19" type="ORF">RvY_07700-1</name>
</gene>
<evidence type="ECO:0000256" key="12">
    <source>
        <dbReference type="ARBA" id="ARBA00023221"/>
    </source>
</evidence>
<dbReference type="Pfam" id="PF18376">
    <property type="entry name" value="MDD_C"/>
    <property type="match status" value="1"/>
</dbReference>
<dbReference type="GO" id="GO:0019287">
    <property type="term" value="P:isopentenyl diphosphate biosynthetic process, mevalonate pathway"/>
    <property type="evidence" value="ECO:0007669"/>
    <property type="project" value="UniProtKB-UniRule"/>
</dbReference>
<comment type="similarity">
    <text evidence="2 15 16">Belongs to the diphosphomevalonate decarboxylase family.</text>
</comment>
<protein>
    <recommendedName>
        <fullName evidence="4 15">Diphosphomevalonate decarboxylase</fullName>
        <ecNumber evidence="3 15">4.1.1.33</ecNumber>
    </recommendedName>
</protein>
<dbReference type="InterPro" id="IPR036554">
    <property type="entry name" value="GHMP_kinase_C_sf"/>
</dbReference>
<evidence type="ECO:0000256" key="1">
    <source>
        <dbReference type="ARBA" id="ARBA00003812"/>
    </source>
</evidence>
<dbReference type="EMBL" id="BDGG01000003">
    <property type="protein sequence ID" value="GAU96226.1"/>
    <property type="molecule type" value="Genomic_DNA"/>
</dbReference>
<evidence type="ECO:0000256" key="7">
    <source>
        <dbReference type="ARBA" id="ARBA00022840"/>
    </source>
</evidence>
<evidence type="ECO:0000256" key="10">
    <source>
        <dbReference type="ARBA" id="ARBA00023098"/>
    </source>
</evidence>
<keyword evidence="7 15" id="KW-0067">ATP-binding</keyword>
<dbReference type="InterPro" id="IPR041431">
    <property type="entry name" value="Mvd1_C"/>
</dbReference>
<dbReference type="SUPFAM" id="SSF54211">
    <property type="entry name" value="Ribosomal protein S5 domain 2-like"/>
    <property type="match status" value="1"/>
</dbReference>
<keyword evidence="5 16" id="KW-0444">Lipid biosynthesis</keyword>
<dbReference type="Proteomes" id="UP000186922">
    <property type="component" value="Unassembled WGS sequence"/>
</dbReference>
<evidence type="ECO:0000256" key="15">
    <source>
        <dbReference type="PIRNR" id="PIRNR015950"/>
    </source>
</evidence>
<keyword evidence="11 16" id="KW-1207">Sterol metabolism</keyword>
<evidence type="ECO:0000256" key="14">
    <source>
        <dbReference type="ARBA" id="ARBA00048154"/>
    </source>
</evidence>
<evidence type="ECO:0000259" key="18">
    <source>
        <dbReference type="Pfam" id="PF22700"/>
    </source>
</evidence>
<dbReference type="InterPro" id="IPR053859">
    <property type="entry name" value="MVD-like_N"/>
</dbReference>
<dbReference type="Gene3D" id="3.30.70.890">
    <property type="entry name" value="GHMP kinase, C-terminal domain"/>
    <property type="match status" value="1"/>
</dbReference>
<name>A0A1D1V355_RAMVA</name>
<evidence type="ECO:0000256" key="3">
    <source>
        <dbReference type="ARBA" id="ARBA00012296"/>
    </source>
</evidence>
<evidence type="ECO:0000256" key="4">
    <source>
        <dbReference type="ARBA" id="ARBA00019335"/>
    </source>
</evidence>
<dbReference type="InterPro" id="IPR020568">
    <property type="entry name" value="Ribosomal_Su5_D2-typ_SF"/>
</dbReference>
<keyword evidence="6 15" id="KW-0547">Nucleotide-binding</keyword>
<evidence type="ECO:0000313" key="19">
    <source>
        <dbReference type="EMBL" id="GAU96226.1"/>
    </source>
</evidence>
<reference evidence="19 20" key="1">
    <citation type="journal article" date="2016" name="Nat. Commun.">
        <title>Extremotolerant tardigrade genome and improved radiotolerance of human cultured cells by tardigrade-unique protein.</title>
        <authorList>
            <person name="Hashimoto T."/>
            <person name="Horikawa D.D."/>
            <person name="Saito Y."/>
            <person name="Kuwahara H."/>
            <person name="Kozuka-Hata H."/>
            <person name="Shin-I T."/>
            <person name="Minakuchi Y."/>
            <person name="Ohishi K."/>
            <person name="Motoyama A."/>
            <person name="Aizu T."/>
            <person name="Enomoto A."/>
            <person name="Kondo K."/>
            <person name="Tanaka S."/>
            <person name="Hara Y."/>
            <person name="Koshikawa S."/>
            <person name="Sagara H."/>
            <person name="Miura T."/>
            <person name="Yokobori S."/>
            <person name="Miyagawa K."/>
            <person name="Suzuki Y."/>
            <person name="Kubo T."/>
            <person name="Oyama M."/>
            <person name="Kohara Y."/>
            <person name="Fujiyama A."/>
            <person name="Arakawa K."/>
            <person name="Katayama T."/>
            <person name="Toyoda A."/>
            <person name="Kunieda T."/>
        </authorList>
    </citation>
    <scope>NUCLEOTIDE SEQUENCE [LARGE SCALE GENOMIC DNA]</scope>
    <source>
        <strain evidence="19 20">YOKOZUNA-1</strain>
    </source>
</reference>
<evidence type="ECO:0000256" key="13">
    <source>
        <dbReference type="ARBA" id="ARBA00023239"/>
    </source>
</evidence>
<dbReference type="InterPro" id="IPR005935">
    <property type="entry name" value="Mev_decarb"/>
</dbReference>
<organism evidence="19 20">
    <name type="scientific">Ramazzottius varieornatus</name>
    <name type="common">Water bear</name>
    <name type="synonym">Tardigrade</name>
    <dbReference type="NCBI Taxonomy" id="947166"/>
    <lineage>
        <taxon>Eukaryota</taxon>
        <taxon>Metazoa</taxon>
        <taxon>Ecdysozoa</taxon>
        <taxon>Tardigrada</taxon>
        <taxon>Eutardigrada</taxon>
        <taxon>Parachela</taxon>
        <taxon>Hypsibioidea</taxon>
        <taxon>Ramazzottiidae</taxon>
        <taxon>Ramazzottius</taxon>
    </lineage>
</organism>
<evidence type="ECO:0000256" key="5">
    <source>
        <dbReference type="ARBA" id="ARBA00022516"/>
    </source>
</evidence>
<dbReference type="GO" id="GO:0004163">
    <property type="term" value="F:diphosphomevalonate decarboxylase activity"/>
    <property type="evidence" value="ECO:0007669"/>
    <property type="project" value="UniProtKB-UniRule"/>
</dbReference>
<evidence type="ECO:0000256" key="6">
    <source>
        <dbReference type="ARBA" id="ARBA00022741"/>
    </source>
</evidence>
<keyword evidence="10 15" id="KW-0443">Lipid metabolism</keyword>
<keyword evidence="13 15" id="KW-0456">Lyase</keyword>
<dbReference type="Pfam" id="PF22700">
    <property type="entry name" value="MVD-like_N"/>
    <property type="match status" value="1"/>
</dbReference>
<dbReference type="PANTHER" id="PTHR10977">
    <property type="entry name" value="DIPHOSPHOMEVALONATE DECARBOXYLASE"/>
    <property type="match status" value="1"/>
</dbReference>
<keyword evidence="8 16" id="KW-0752">Steroid biosynthesis</keyword>
<keyword evidence="9 16" id="KW-0756">Sterol biosynthesis</keyword>
<dbReference type="Gene3D" id="3.30.230.10">
    <property type="match status" value="1"/>
</dbReference>
<keyword evidence="12 16" id="KW-0753">Steroid metabolism</keyword>
<feature type="domain" description="Mvd1 C-terminal" evidence="17">
    <location>
        <begin position="197"/>
        <end position="371"/>
    </location>
</feature>
<evidence type="ECO:0000256" key="9">
    <source>
        <dbReference type="ARBA" id="ARBA00023011"/>
    </source>
</evidence>
<dbReference type="SUPFAM" id="SSF55060">
    <property type="entry name" value="GHMP Kinase, C-terminal domain"/>
    <property type="match status" value="1"/>
</dbReference>
<dbReference type="GO" id="GO:0006695">
    <property type="term" value="P:cholesterol biosynthetic process"/>
    <property type="evidence" value="ECO:0007669"/>
    <property type="project" value="UniProtKB-UniPathway"/>
</dbReference>
<evidence type="ECO:0000256" key="11">
    <source>
        <dbReference type="ARBA" id="ARBA00023166"/>
    </source>
</evidence>
<keyword evidence="16" id="KW-0152">Cholesterol biosynthesis</keyword>
<dbReference type="GO" id="GO:0005829">
    <property type="term" value="C:cytosol"/>
    <property type="evidence" value="ECO:0007669"/>
    <property type="project" value="InterPro"/>
</dbReference>
<accession>A0A1D1V355</accession>
<dbReference type="NCBIfam" id="TIGR01240">
    <property type="entry name" value="mevDPdecarb"/>
    <property type="match status" value="1"/>
</dbReference>
<dbReference type="InterPro" id="IPR029765">
    <property type="entry name" value="Mev_diP_decarb"/>
</dbReference>
<dbReference type="FunFam" id="3.30.230.10:FF:000080">
    <property type="entry name" value="Diphosphomevalonate decarboxylase"/>
    <property type="match status" value="1"/>
</dbReference>
<comment type="catalytic activity">
    <reaction evidence="14 15 16">
        <text>(R)-5-diphosphomevalonate + ATP = isopentenyl diphosphate + ADP + phosphate + CO2</text>
        <dbReference type="Rhea" id="RHEA:23732"/>
        <dbReference type="ChEBI" id="CHEBI:16526"/>
        <dbReference type="ChEBI" id="CHEBI:30616"/>
        <dbReference type="ChEBI" id="CHEBI:43474"/>
        <dbReference type="ChEBI" id="CHEBI:57557"/>
        <dbReference type="ChEBI" id="CHEBI:128769"/>
        <dbReference type="ChEBI" id="CHEBI:456216"/>
        <dbReference type="EC" id="4.1.1.33"/>
    </reaction>
</comment>
<evidence type="ECO:0000313" key="20">
    <source>
        <dbReference type="Proteomes" id="UP000186922"/>
    </source>
</evidence>
<dbReference type="EC" id="4.1.1.33" evidence="3 15"/>
<dbReference type="PIRSF" id="PIRSF015950">
    <property type="entry name" value="Mev_P_decrbx"/>
    <property type="match status" value="1"/>
</dbReference>
<comment type="caution">
    <text evidence="19">The sequence shown here is derived from an EMBL/GenBank/DDBJ whole genome shotgun (WGS) entry which is preliminary data.</text>
</comment>
<comment type="pathway">
    <text evidence="16">Steroid biosynthesis; cholesterol biosynthesis.</text>
</comment>
<evidence type="ECO:0000256" key="8">
    <source>
        <dbReference type="ARBA" id="ARBA00022955"/>
    </source>
</evidence>
<keyword evidence="20" id="KW-1185">Reference proteome</keyword>
<dbReference type="FunFam" id="3.30.70.890:FF:000005">
    <property type="entry name" value="Diphosphomevalonate decarboxylase"/>
    <property type="match status" value="1"/>
</dbReference>